<dbReference type="OrthoDB" id="3218552at2759"/>
<dbReference type="InParanoid" id="A0A165EM84"/>
<organism evidence="1 2">
    <name type="scientific">Laetiporus sulphureus 93-53</name>
    <dbReference type="NCBI Taxonomy" id="1314785"/>
    <lineage>
        <taxon>Eukaryota</taxon>
        <taxon>Fungi</taxon>
        <taxon>Dikarya</taxon>
        <taxon>Basidiomycota</taxon>
        <taxon>Agaricomycotina</taxon>
        <taxon>Agaricomycetes</taxon>
        <taxon>Polyporales</taxon>
        <taxon>Laetiporus</taxon>
    </lineage>
</organism>
<gene>
    <name evidence="1" type="ORF">LAESUDRAFT_651857</name>
</gene>
<dbReference type="STRING" id="1314785.A0A165EM84"/>
<reference evidence="1 2" key="1">
    <citation type="journal article" date="2016" name="Mol. Biol. Evol.">
        <title>Comparative Genomics of Early-Diverging Mushroom-Forming Fungi Provides Insights into the Origins of Lignocellulose Decay Capabilities.</title>
        <authorList>
            <person name="Nagy L.G."/>
            <person name="Riley R."/>
            <person name="Tritt A."/>
            <person name="Adam C."/>
            <person name="Daum C."/>
            <person name="Floudas D."/>
            <person name="Sun H."/>
            <person name="Yadav J.S."/>
            <person name="Pangilinan J."/>
            <person name="Larsson K.H."/>
            <person name="Matsuura K."/>
            <person name="Barry K."/>
            <person name="Labutti K."/>
            <person name="Kuo R."/>
            <person name="Ohm R.A."/>
            <person name="Bhattacharya S.S."/>
            <person name="Shirouzu T."/>
            <person name="Yoshinaga Y."/>
            <person name="Martin F.M."/>
            <person name="Grigoriev I.V."/>
            <person name="Hibbett D.S."/>
        </authorList>
    </citation>
    <scope>NUCLEOTIDE SEQUENCE [LARGE SCALE GENOMIC DNA]</scope>
    <source>
        <strain evidence="1 2">93-53</strain>
    </source>
</reference>
<keyword evidence="2" id="KW-1185">Reference proteome</keyword>
<protein>
    <recommendedName>
        <fullName evidence="3">Fungal-type protein kinase domain-containing protein</fullName>
    </recommendedName>
</protein>
<dbReference type="GeneID" id="63821349"/>
<proteinExistence type="predicted"/>
<dbReference type="Proteomes" id="UP000076871">
    <property type="component" value="Unassembled WGS sequence"/>
</dbReference>
<dbReference type="RefSeq" id="XP_040765092.1">
    <property type="nucleotide sequence ID" value="XM_040904319.1"/>
</dbReference>
<evidence type="ECO:0000313" key="2">
    <source>
        <dbReference type="Proteomes" id="UP000076871"/>
    </source>
</evidence>
<evidence type="ECO:0008006" key="3">
    <source>
        <dbReference type="Google" id="ProtNLM"/>
    </source>
</evidence>
<accession>A0A165EM84</accession>
<dbReference type="AlphaFoldDB" id="A0A165EM84"/>
<sequence>YGPYNKLLYTLFPTDSDFIVSPKYLLGNNEGSADIIVSFEITLRQHPVLIVQVKPPQHLLLNSTREAADRQIRLRLIDFSGRALLPVLYGISAIGTKLCFFEFEKASRRMIPRRISGDPEFTIDVAPQKRWDSDVLEADGEQRRRALAAKITEACERLQA</sequence>
<name>A0A165EM84_9APHY</name>
<dbReference type="EMBL" id="KV427620">
    <property type="protein sequence ID" value="KZT07352.1"/>
    <property type="molecule type" value="Genomic_DNA"/>
</dbReference>
<evidence type="ECO:0000313" key="1">
    <source>
        <dbReference type="EMBL" id="KZT07352.1"/>
    </source>
</evidence>
<feature type="non-terminal residue" evidence="1">
    <location>
        <position position="1"/>
    </location>
</feature>